<dbReference type="CDD" id="cd15482">
    <property type="entry name" value="Sialidase_non-viral"/>
    <property type="match status" value="1"/>
</dbReference>
<dbReference type="SUPFAM" id="SSF50939">
    <property type="entry name" value="Sialidases"/>
    <property type="match status" value="1"/>
</dbReference>
<dbReference type="Pfam" id="PF13088">
    <property type="entry name" value="BNR_2"/>
    <property type="match status" value="1"/>
</dbReference>
<dbReference type="InterPro" id="IPR008475">
    <property type="entry name" value="PLipase_C_C"/>
</dbReference>
<evidence type="ECO:0000259" key="6">
    <source>
        <dbReference type="Pfam" id="PF13088"/>
    </source>
</evidence>
<dbReference type="PROSITE" id="PS51318">
    <property type="entry name" value="TAT"/>
    <property type="match status" value="1"/>
</dbReference>
<accession>A0ABY5Z1G2</accession>
<evidence type="ECO:0000256" key="2">
    <source>
        <dbReference type="ARBA" id="ARBA00009348"/>
    </source>
</evidence>
<dbReference type="EC" id="3.2.1.18" evidence="3"/>
<evidence type="ECO:0000259" key="5">
    <source>
        <dbReference type="Pfam" id="PF05506"/>
    </source>
</evidence>
<evidence type="ECO:0000313" key="7">
    <source>
        <dbReference type="EMBL" id="UWZ34334.1"/>
    </source>
</evidence>
<comment type="similarity">
    <text evidence="2">Belongs to the glycosyl hydrolase 33 family.</text>
</comment>
<feature type="domain" description="Bacterial phospholipase C C-terminal" evidence="5">
    <location>
        <begin position="39"/>
        <end position="109"/>
    </location>
</feature>
<dbReference type="InterPro" id="IPR006311">
    <property type="entry name" value="TAT_signal"/>
</dbReference>
<dbReference type="Pfam" id="PF05506">
    <property type="entry name" value="PLipase_C_C"/>
    <property type="match status" value="1"/>
</dbReference>
<sequence length="585" mass="60517">MSPRRSLIRAVTAVAAVAAFALTATLPADPARAAAPAGVMAVAGADCTTNRLTLTLVNNSSAAQTYTITWPGRSGSPWTSTVPAGGTSLRYWTLAPGAAYNLRTTTPTGLDTTTAGLFHCGTGMSALTSMDCTAGRLQLALENRTSTAKTFTTTWPGRSGSPWTTNVAAGGNALLSWTVPSGTSYALRTTATGFDLTNQGTATCGLDAGTPQMNAVTVLTTQSVIRGLNGPNGHYDGTVASVRIPGMAVTNNGTVIAVADARVNGNYDLGGGDNNIQIAMMRSTDGGRTFEQPRVIHHAPALGAGVGDPSLLVDRATGTVYCLYTYSPRVGVSYWAAGSGTNSAGDPDSLHLQYVKSTDNGATWSAPVELNPQLKDPAWKQVFFSSGHGIQTSSGRLIQPISYRDANGVSNAGNVYSDDHGVTWRRGGSAGANINESKAVERGSGTVVQNMRHDSVKSRYYSTSTDGGATFGAATASSLLPDPGCNADEMSYLRPADVGPNGAPTRTATVLFSNNASSSSRNNLTVRLSTDNGASWPARALLKPGAAGYSTMAVLSNGQVADLYEIGNTGGIIFTRFNLDWVRGA</sequence>
<evidence type="ECO:0000313" key="8">
    <source>
        <dbReference type="Proteomes" id="UP001058271"/>
    </source>
</evidence>
<comment type="catalytic activity">
    <reaction evidence="1">
        <text>Hydrolysis of alpha-(2-&gt;3)-, alpha-(2-&gt;6)-, alpha-(2-&gt;8)- glycosidic linkages of terminal sialic acid residues in oligosaccharides, glycoproteins, glycolipids, colominic acid and synthetic substrates.</text>
        <dbReference type="EC" id="3.2.1.18"/>
    </reaction>
</comment>
<dbReference type="InterPro" id="IPR003842">
    <property type="entry name" value="Vacuolating_cytotoxin"/>
</dbReference>
<keyword evidence="4" id="KW-0732">Signal</keyword>
<reference evidence="7" key="1">
    <citation type="submission" date="2021-04" db="EMBL/GenBank/DDBJ databases">
        <title>Biosynthetic gene clusters of Dactylosporangioum roseum.</title>
        <authorList>
            <person name="Hartkoorn R.C."/>
            <person name="Beaudoing E."/>
            <person name="Hot D."/>
            <person name="Moureu S."/>
        </authorList>
    </citation>
    <scope>NUCLEOTIDE SEQUENCE</scope>
    <source>
        <strain evidence="7">NRRL B-16295</strain>
    </source>
</reference>
<dbReference type="PANTHER" id="PTHR10628:SF30">
    <property type="entry name" value="EXO-ALPHA-SIALIDASE"/>
    <property type="match status" value="1"/>
</dbReference>
<proteinExistence type="inferred from homology"/>
<dbReference type="RefSeq" id="WP_260723638.1">
    <property type="nucleotide sequence ID" value="NZ_BAAABS010000080.1"/>
</dbReference>
<gene>
    <name evidence="7" type="ORF">Drose_24210</name>
</gene>
<protein>
    <recommendedName>
        <fullName evidence="3">exo-alpha-sialidase</fullName>
        <ecNumber evidence="3">3.2.1.18</ecNumber>
    </recommendedName>
</protein>
<feature type="signal peptide" evidence="4">
    <location>
        <begin position="1"/>
        <end position="33"/>
    </location>
</feature>
<dbReference type="Proteomes" id="UP001058271">
    <property type="component" value="Chromosome"/>
</dbReference>
<feature type="chain" id="PRO_5046289322" description="exo-alpha-sialidase" evidence="4">
    <location>
        <begin position="34"/>
        <end position="585"/>
    </location>
</feature>
<name>A0ABY5Z1G2_9ACTN</name>
<evidence type="ECO:0000256" key="3">
    <source>
        <dbReference type="ARBA" id="ARBA00012733"/>
    </source>
</evidence>
<dbReference type="EMBL" id="CP073721">
    <property type="protein sequence ID" value="UWZ34334.1"/>
    <property type="molecule type" value="Genomic_DNA"/>
</dbReference>
<feature type="domain" description="Sialidase" evidence="6">
    <location>
        <begin position="273"/>
        <end position="560"/>
    </location>
</feature>
<keyword evidence="8" id="KW-1185">Reference proteome</keyword>
<dbReference type="Gene3D" id="2.120.10.10">
    <property type="match status" value="1"/>
</dbReference>
<keyword evidence="7" id="KW-0378">Hydrolase</keyword>
<evidence type="ECO:0000256" key="1">
    <source>
        <dbReference type="ARBA" id="ARBA00000427"/>
    </source>
</evidence>
<evidence type="ECO:0000256" key="4">
    <source>
        <dbReference type="SAM" id="SignalP"/>
    </source>
</evidence>
<dbReference type="InterPro" id="IPR026856">
    <property type="entry name" value="Sialidase_fam"/>
</dbReference>
<dbReference type="PANTHER" id="PTHR10628">
    <property type="entry name" value="SIALIDASE"/>
    <property type="match status" value="1"/>
</dbReference>
<keyword evidence="7" id="KW-0326">Glycosidase</keyword>
<dbReference type="GO" id="GO:0004308">
    <property type="term" value="F:exo-alpha-sialidase activity"/>
    <property type="evidence" value="ECO:0007669"/>
    <property type="project" value="UniProtKB-EC"/>
</dbReference>
<dbReference type="PRINTS" id="PR01656">
    <property type="entry name" value="VACCYTOTOXIN"/>
</dbReference>
<organism evidence="7 8">
    <name type="scientific">Dactylosporangium roseum</name>
    <dbReference type="NCBI Taxonomy" id="47989"/>
    <lineage>
        <taxon>Bacteria</taxon>
        <taxon>Bacillati</taxon>
        <taxon>Actinomycetota</taxon>
        <taxon>Actinomycetes</taxon>
        <taxon>Micromonosporales</taxon>
        <taxon>Micromonosporaceae</taxon>
        <taxon>Dactylosporangium</taxon>
    </lineage>
</organism>
<dbReference type="InterPro" id="IPR036278">
    <property type="entry name" value="Sialidase_sf"/>
</dbReference>
<dbReference type="InterPro" id="IPR011040">
    <property type="entry name" value="Sialidase"/>
</dbReference>